<sequence length="51" mass="6038">MLRDVPKDLFLFYFCSILRYYQNIMPLIANIGKKSNIIVSQKDNISIIYHS</sequence>
<accession>A0A212J2Z9</accession>
<reference evidence="1" key="1">
    <citation type="submission" date="2016-04" db="EMBL/GenBank/DDBJ databases">
        <authorList>
            <person name="Evans L.H."/>
            <person name="Alamgir A."/>
            <person name="Owens N."/>
            <person name="Weber N.D."/>
            <person name="Virtaneva K."/>
            <person name="Barbian K."/>
            <person name="Babar A."/>
            <person name="Rosenke K."/>
        </authorList>
    </citation>
    <scope>NUCLEOTIDE SEQUENCE</scope>
    <source>
        <strain evidence="1">86-1</strain>
    </source>
</reference>
<gene>
    <name evidence="1" type="ORF">KL86DYS1_10970</name>
</gene>
<dbReference type="AlphaFoldDB" id="A0A212J2Z9"/>
<protein>
    <submittedName>
        <fullName evidence="1">Uncharacterized protein</fullName>
    </submittedName>
</protein>
<organism evidence="1">
    <name type="scientific">uncultured Dysgonomonas sp</name>
    <dbReference type="NCBI Taxonomy" id="206096"/>
    <lineage>
        <taxon>Bacteria</taxon>
        <taxon>Pseudomonadati</taxon>
        <taxon>Bacteroidota</taxon>
        <taxon>Bacteroidia</taxon>
        <taxon>Bacteroidales</taxon>
        <taxon>Dysgonomonadaceae</taxon>
        <taxon>Dysgonomonas</taxon>
        <taxon>environmental samples</taxon>
    </lineage>
</organism>
<evidence type="ECO:0000313" key="1">
    <source>
        <dbReference type="EMBL" id="SBV93833.1"/>
    </source>
</evidence>
<name>A0A212J2Z9_9BACT</name>
<proteinExistence type="predicted"/>
<dbReference type="EMBL" id="FLUM01000001">
    <property type="protein sequence ID" value="SBV93833.1"/>
    <property type="molecule type" value="Genomic_DNA"/>
</dbReference>